<keyword evidence="2" id="KW-1185">Reference proteome</keyword>
<name>A0A9J6GJ63_HAELO</name>
<accession>A0A9J6GJ63</accession>
<sequence length="69" mass="7934">MDQGVIENLNVHYRLRVIERLLIGIRSAENLEDRKVPILKGIFFCKRGLEGRDVANDASLLPQSRFLQV</sequence>
<dbReference type="EMBL" id="JABSTR010000007">
    <property type="protein sequence ID" value="KAH9374921.1"/>
    <property type="molecule type" value="Genomic_DNA"/>
</dbReference>
<organism evidence="1 2">
    <name type="scientific">Haemaphysalis longicornis</name>
    <name type="common">Bush tick</name>
    <dbReference type="NCBI Taxonomy" id="44386"/>
    <lineage>
        <taxon>Eukaryota</taxon>
        <taxon>Metazoa</taxon>
        <taxon>Ecdysozoa</taxon>
        <taxon>Arthropoda</taxon>
        <taxon>Chelicerata</taxon>
        <taxon>Arachnida</taxon>
        <taxon>Acari</taxon>
        <taxon>Parasitiformes</taxon>
        <taxon>Ixodida</taxon>
        <taxon>Ixodoidea</taxon>
        <taxon>Ixodidae</taxon>
        <taxon>Haemaphysalinae</taxon>
        <taxon>Haemaphysalis</taxon>
    </lineage>
</organism>
<evidence type="ECO:0000313" key="2">
    <source>
        <dbReference type="Proteomes" id="UP000821853"/>
    </source>
</evidence>
<dbReference type="Proteomes" id="UP000821853">
    <property type="component" value="Chromosome 5"/>
</dbReference>
<dbReference type="VEuPathDB" id="VectorBase:HLOH_064072"/>
<comment type="caution">
    <text evidence="1">The sequence shown here is derived from an EMBL/GenBank/DDBJ whole genome shotgun (WGS) entry which is preliminary data.</text>
</comment>
<proteinExistence type="predicted"/>
<dbReference type="AlphaFoldDB" id="A0A9J6GJ63"/>
<gene>
    <name evidence="1" type="ORF">HPB48_019410</name>
</gene>
<evidence type="ECO:0000313" key="1">
    <source>
        <dbReference type="EMBL" id="KAH9374921.1"/>
    </source>
</evidence>
<protein>
    <submittedName>
        <fullName evidence="1">Uncharacterized protein</fullName>
    </submittedName>
</protein>
<reference evidence="1 2" key="1">
    <citation type="journal article" date="2020" name="Cell">
        <title>Large-Scale Comparative Analyses of Tick Genomes Elucidate Their Genetic Diversity and Vector Capacities.</title>
        <authorList>
            <consortium name="Tick Genome and Microbiome Consortium (TIGMIC)"/>
            <person name="Jia N."/>
            <person name="Wang J."/>
            <person name="Shi W."/>
            <person name="Du L."/>
            <person name="Sun Y."/>
            <person name="Zhan W."/>
            <person name="Jiang J.F."/>
            <person name="Wang Q."/>
            <person name="Zhang B."/>
            <person name="Ji P."/>
            <person name="Bell-Sakyi L."/>
            <person name="Cui X.M."/>
            <person name="Yuan T.T."/>
            <person name="Jiang B.G."/>
            <person name="Yang W.F."/>
            <person name="Lam T.T."/>
            <person name="Chang Q.C."/>
            <person name="Ding S.J."/>
            <person name="Wang X.J."/>
            <person name="Zhu J.G."/>
            <person name="Ruan X.D."/>
            <person name="Zhao L."/>
            <person name="Wei J.T."/>
            <person name="Ye R.Z."/>
            <person name="Que T.C."/>
            <person name="Du C.H."/>
            <person name="Zhou Y.H."/>
            <person name="Cheng J.X."/>
            <person name="Dai P.F."/>
            <person name="Guo W.B."/>
            <person name="Han X.H."/>
            <person name="Huang E.J."/>
            <person name="Li L.F."/>
            <person name="Wei W."/>
            <person name="Gao Y.C."/>
            <person name="Liu J.Z."/>
            <person name="Shao H.Z."/>
            <person name="Wang X."/>
            <person name="Wang C.C."/>
            <person name="Yang T.C."/>
            <person name="Huo Q.B."/>
            <person name="Li W."/>
            <person name="Chen H.Y."/>
            <person name="Chen S.E."/>
            <person name="Zhou L.G."/>
            <person name="Ni X.B."/>
            <person name="Tian J.H."/>
            <person name="Sheng Y."/>
            <person name="Liu T."/>
            <person name="Pan Y.S."/>
            <person name="Xia L.Y."/>
            <person name="Li J."/>
            <person name="Zhao F."/>
            <person name="Cao W.C."/>
        </authorList>
    </citation>
    <scope>NUCLEOTIDE SEQUENCE [LARGE SCALE GENOMIC DNA]</scope>
    <source>
        <strain evidence="1">HaeL-2018</strain>
    </source>
</reference>